<proteinExistence type="predicted"/>
<protein>
    <submittedName>
        <fullName evidence="1">Uncharacterized protein</fullName>
    </submittedName>
</protein>
<organism evidence="1 2">
    <name type="scientific">Botryotinia fuckeliana (strain T4)</name>
    <name type="common">Noble rot fungus</name>
    <name type="synonym">Botrytis cinerea</name>
    <dbReference type="NCBI Taxonomy" id="999810"/>
    <lineage>
        <taxon>Eukaryota</taxon>
        <taxon>Fungi</taxon>
        <taxon>Dikarya</taxon>
        <taxon>Ascomycota</taxon>
        <taxon>Pezizomycotina</taxon>
        <taxon>Leotiomycetes</taxon>
        <taxon>Helotiales</taxon>
        <taxon>Sclerotiniaceae</taxon>
        <taxon>Botrytis</taxon>
    </lineage>
</organism>
<evidence type="ECO:0000313" key="1">
    <source>
        <dbReference type="EMBL" id="CCD49595.1"/>
    </source>
</evidence>
<name>G2YCU7_BOTF4</name>
<dbReference type="InParanoid" id="G2YCU7"/>
<dbReference type="EMBL" id="FQ790320">
    <property type="protein sequence ID" value="CCD49595.1"/>
    <property type="molecule type" value="Genomic_DNA"/>
</dbReference>
<dbReference type="HOGENOM" id="CLU_2413018_0_0_1"/>
<gene>
    <name evidence="1" type="ORF">BofuT4_uP097030.1</name>
</gene>
<accession>G2YCU7</accession>
<evidence type="ECO:0000313" key="2">
    <source>
        <dbReference type="Proteomes" id="UP000008177"/>
    </source>
</evidence>
<dbReference type="Proteomes" id="UP000008177">
    <property type="component" value="Unplaced contigs"/>
</dbReference>
<reference evidence="2" key="1">
    <citation type="journal article" date="2011" name="PLoS Genet.">
        <title>Genomic analysis of the necrotrophic fungal pathogens Sclerotinia sclerotiorum and Botrytis cinerea.</title>
        <authorList>
            <person name="Amselem J."/>
            <person name="Cuomo C.A."/>
            <person name="van Kan J.A."/>
            <person name="Viaud M."/>
            <person name="Benito E.P."/>
            <person name="Couloux A."/>
            <person name="Coutinho P.M."/>
            <person name="de Vries R.P."/>
            <person name="Dyer P.S."/>
            <person name="Fillinger S."/>
            <person name="Fournier E."/>
            <person name="Gout L."/>
            <person name="Hahn M."/>
            <person name="Kohn L."/>
            <person name="Lapalu N."/>
            <person name="Plummer K.M."/>
            <person name="Pradier J.M."/>
            <person name="Quevillon E."/>
            <person name="Sharon A."/>
            <person name="Simon A."/>
            <person name="ten Have A."/>
            <person name="Tudzynski B."/>
            <person name="Tudzynski P."/>
            <person name="Wincker P."/>
            <person name="Andrew M."/>
            <person name="Anthouard V."/>
            <person name="Beever R.E."/>
            <person name="Beffa R."/>
            <person name="Benoit I."/>
            <person name="Bouzid O."/>
            <person name="Brault B."/>
            <person name="Chen Z."/>
            <person name="Choquer M."/>
            <person name="Collemare J."/>
            <person name="Cotton P."/>
            <person name="Danchin E.G."/>
            <person name="Da Silva C."/>
            <person name="Gautier A."/>
            <person name="Giraud C."/>
            <person name="Giraud T."/>
            <person name="Gonzalez C."/>
            <person name="Grossetete S."/>
            <person name="Guldener U."/>
            <person name="Henrissat B."/>
            <person name="Howlett B.J."/>
            <person name="Kodira C."/>
            <person name="Kretschmer M."/>
            <person name="Lappartient A."/>
            <person name="Leroch M."/>
            <person name="Levis C."/>
            <person name="Mauceli E."/>
            <person name="Neuveglise C."/>
            <person name="Oeser B."/>
            <person name="Pearson M."/>
            <person name="Poulain J."/>
            <person name="Poussereau N."/>
            <person name="Quesneville H."/>
            <person name="Rascle C."/>
            <person name="Schumacher J."/>
            <person name="Segurens B."/>
            <person name="Sexton A."/>
            <person name="Silva E."/>
            <person name="Sirven C."/>
            <person name="Soanes D.M."/>
            <person name="Talbot N.J."/>
            <person name="Templeton M."/>
            <person name="Yandava C."/>
            <person name="Yarden O."/>
            <person name="Zeng Q."/>
            <person name="Rollins J.A."/>
            <person name="Lebrun M.H."/>
            <person name="Dickman M."/>
        </authorList>
    </citation>
    <scope>NUCLEOTIDE SEQUENCE [LARGE SCALE GENOMIC DNA]</scope>
    <source>
        <strain evidence="2">T4</strain>
    </source>
</reference>
<dbReference type="AlphaFoldDB" id="G2YCU7"/>
<sequence>MLSFICGPGYRQSAPETEKTLRSNRAAMLSHTSPEFQIYTEGRSTGFICLLVPRRYGKYAFEYILELRLEKYLHSISVPTRLKNAQGNCCCR</sequence>